<dbReference type="GO" id="GO:0008083">
    <property type="term" value="F:growth factor activity"/>
    <property type="evidence" value="ECO:0007669"/>
    <property type="project" value="InterPro"/>
</dbReference>
<feature type="region of interest" description="Disordered" evidence="3">
    <location>
        <begin position="351"/>
        <end position="421"/>
    </location>
</feature>
<evidence type="ECO:0000313" key="5">
    <source>
        <dbReference type="EnsemblMetazoa" id="PHUM491400-PA"/>
    </source>
</evidence>
<comment type="similarity">
    <text evidence="1 2">Belongs to the heparin-binding growth factors family.</text>
</comment>
<dbReference type="SUPFAM" id="SSF50353">
    <property type="entry name" value="Cytokine"/>
    <property type="match status" value="1"/>
</dbReference>
<dbReference type="eggNOG" id="KOG3885">
    <property type="taxonomic scope" value="Eukaryota"/>
</dbReference>
<dbReference type="CTD" id="8235954"/>
<reference evidence="5" key="3">
    <citation type="submission" date="2020-05" db="UniProtKB">
        <authorList>
            <consortium name="EnsemblMetazoa"/>
        </authorList>
    </citation>
    <scope>IDENTIFICATION</scope>
    <source>
        <strain evidence="5">USDA</strain>
    </source>
</reference>
<dbReference type="Proteomes" id="UP000009046">
    <property type="component" value="Unassembled WGS sequence"/>
</dbReference>
<organism>
    <name type="scientific">Pediculus humanus subsp. corporis</name>
    <name type="common">Body louse</name>
    <dbReference type="NCBI Taxonomy" id="121224"/>
    <lineage>
        <taxon>Eukaryota</taxon>
        <taxon>Metazoa</taxon>
        <taxon>Ecdysozoa</taxon>
        <taxon>Arthropoda</taxon>
        <taxon>Hexapoda</taxon>
        <taxon>Insecta</taxon>
        <taxon>Pterygota</taxon>
        <taxon>Neoptera</taxon>
        <taxon>Paraneoptera</taxon>
        <taxon>Psocodea</taxon>
        <taxon>Troctomorpha</taxon>
        <taxon>Phthiraptera</taxon>
        <taxon>Anoplura</taxon>
        <taxon>Pediculidae</taxon>
        <taxon>Pediculus</taxon>
    </lineage>
</organism>
<gene>
    <name evidence="5" type="primary">8235954</name>
    <name evidence="4" type="ORF">Phum_PHUM491400</name>
</gene>
<feature type="region of interest" description="Disordered" evidence="3">
    <location>
        <begin position="235"/>
        <end position="255"/>
    </location>
</feature>
<feature type="region of interest" description="Disordered" evidence="3">
    <location>
        <begin position="181"/>
        <end position="205"/>
    </location>
</feature>
<dbReference type="CDD" id="cd23311">
    <property type="entry name" value="beta-trefoil_FGF_Bnl-like"/>
    <property type="match status" value="1"/>
</dbReference>
<feature type="compositionally biased region" description="Basic residues" evidence="3">
    <location>
        <begin position="181"/>
        <end position="190"/>
    </location>
</feature>
<dbReference type="EnsemblMetazoa" id="PHUM491400-RA">
    <property type="protein sequence ID" value="PHUM491400-PA"/>
    <property type="gene ID" value="PHUM491400"/>
</dbReference>
<name>E0VWV5_PEDHC</name>
<dbReference type="STRING" id="121224.E0VWV5"/>
<proteinExistence type="inferred from homology"/>
<dbReference type="PRINTS" id="PR00263">
    <property type="entry name" value="HBGFFGF"/>
</dbReference>
<dbReference type="EMBL" id="AAZO01005941">
    <property type="status" value="NOT_ANNOTATED_CDS"/>
    <property type="molecule type" value="Genomic_DNA"/>
</dbReference>
<evidence type="ECO:0000313" key="4">
    <source>
        <dbReference type="EMBL" id="EEB17861.1"/>
    </source>
</evidence>
<feature type="compositionally biased region" description="Low complexity" evidence="3">
    <location>
        <begin position="316"/>
        <end position="329"/>
    </location>
</feature>
<feature type="region of interest" description="Disordered" evidence="3">
    <location>
        <begin position="301"/>
        <end position="329"/>
    </location>
</feature>
<evidence type="ECO:0000256" key="2">
    <source>
        <dbReference type="RuleBase" id="RU049442"/>
    </source>
</evidence>
<evidence type="ECO:0000313" key="6">
    <source>
        <dbReference type="Proteomes" id="UP000009046"/>
    </source>
</evidence>
<dbReference type="EMBL" id="AAZO01005942">
    <property type="status" value="NOT_ANNOTATED_CDS"/>
    <property type="molecule type" value="Genomic_DNA"/>
</dbReference>
<dbReference type="InterPro" id="IPR008996">
    <property type="entry name" value="IL1/FGF"/>
</dbReference>
<dbReference type="InParanoid" id="E0VWV5"/>
<dbReference type="RefSeq" id="XP_002430599.1">
    <property type="nucleotide sequence ID" value="XM_002430554.1"/>
</dbReference>
<dbReference type="Pfam" id="PF00167">
    <property type="entry name" value="FGF"/>
    <property type="match status" value="1"/>
</dbReference>
<dbReference type="PRINTS" id="PR00262">
    <property type="entry name" value="IL1HBGF"/>
</dbReference>
<reference evidence="4" key="2">
    <citation type="submission" date="2007-04" db="EMBL/GenBank/DDBJ databases">
        <title>The genome of the human body louse.</title>
        <authorList>
            <consortium name="The Human Body Louse Genome Consortium"/>
            <person name="Kirkness E."/>
            <person name="Walenz B."/>
            <person name="Hass B."/>
            <person name="Bruggner R."/>
            <person name="Strausberg R."/>
        </authorList>
    </citation>
    <scope>NUCLEOTIDE SEQUENCE</scope>
    <source>
        <strain evidence="4">USDA</strain>
    </source>
</reference>
<dbReference type="VEuPathDB" id="VectorBase:PHUM491400"/>
<dbReference type="InterPro" id="IPR002209">
    <property type="entry name" value="Fibroblast_GF_fam"/>
</dbReference>
<evidence type="ECO:0000256" key="1">
    <source>
        <dbReference type="ARBA" id="ARBA00007936"/>
    </source>
</evidence>
<feature type="compositionally biased region" description="Basic residues" evidence="3">
    <location>
        <begin position="235"/>
        <end position="245"/>
    </location>
</feature>
<protein>
    <recommendedName>
        <fullName evidence="2">Fibroblast growth factor</fullName>
        <shortName evidence="2">FGF</shortName>
    </recommendedName>
</protein>
<feature type="compositionally biased region" description="Acidic residues" evidence="3">
    <location>
        <begin position="370"/>
        <end position="380"/>
    </location>
</feature>
<dbReference type="AlphaFoldDB" id="E0VWV5"/>
<dbReference type="GeneID" id="8235954"/>
<feature type="compositionally biased region" description="Low complexity" evidence="3">
    <location>
        <begin position="404"/>
        <end position="415"/>
    </location>
</feature>
<keyword evidence="6" id="KW-1185">Reference proteome</keyword>
<sequence>MIPPEGTKEKKDAVLQRASINNYQIKIQGVVTCNFLCMDRCGLLYGSKEFTDDCIFNEMMESHHFNTYSSAKYSNDKRTLYLALNKKGIPRKVQTKAKASLGKMETYTNVLTKPVSIERVESLAVKVAKARVLLGKLLQGTSGEEGFGERNHLVRHHRYQFCPNVPMTKLDDKNKFRCRKKEKRKKKRNKCKNDNDDDDDDECLPTATKKKGSITTTTITKCDDDEDDEDCQKRLHGVRQKRKSRNGSDTDAEKCTQAGKCTDDKEKRKKKRVKGEKKKISDKTLLKIKCNSEIINCNKKKGNSKGNNLKERKKSSSPSSSFSTSGEDFSSTTSLLWKEILTENIKRNNDNYHVSPIENFPQTEKSSLLDEYEEEEYEENQTEKLTEIDDESSSEIGYDWVTQSPSSPSSSSSSSATFNRY</sequence>
<dbReference type="Gene3D" id="2.80.10.50">
    <property type="match status" value="1"/>
</dbReference>
<dbReference type="SMART" id="SM00442">
    <property type="entry name" value="FGF"/>
    <property type="match status" value="1"/>
</dbReference>
<dbReference type="PANTHER" id="PTHR11486">
    <property type="entry name" value="FIBROBLAST GROWTH FACTOR"/>
    <property type="match status" value="1"/>
</dbReference>
<reference evidence="4" key="1">
    <citation type="submission" date="2007-04" db="EMBL/GenBank/DDBJ databases">
        <title>Annotation of Pediculus humanus corporis strain USDA.</title>
        <authorList>
            <person name="Kirkness E."/>
            <person name="Hannick L."/>
            <person name="Hass B."/>
            <person name="Bruggner R."/>
            <person name="Lawson D."/>
            <person name="Bidwell S."/>
            <person name="Joardar V."/>
            <person name="Caler E."/>
            <person name="Walenz B."/>
            <person name="Inman J."/>
            <person name="Schobel S."/>
            <person name="Galinsky K."/>
            <person name="Amedeo P."/>
            <person name="Strausberg R."/>
        </authorList>
    </citation>
    <scope>NUCLEOTIDE SEQUENCE</scope>
    <source>
        <strain evidence="4">USDA</strain>
    </source>
</reference>
<dbReference type="OrthoDB" id="5987799at2759"/>
<evidence type="ECO:0000256" key="3">
    <source>
        <dbReference type="SAM" id="MobiDB-lite"/>
    </source>
</evidence>
<dbReference type="HOGENOM" id="CLU_652677_0_0_1"/>
<accession>E0VWV5</accession>
<dbReference type="KEGG" id="phu:Phum_PHUM491400"/>
<dbReference type="EMBL" id="DS235824">
    <property type="protein sequence ID" value="EEB17861.1"/>
    <property type="molecule type" value="Genomic_DNA"/>
</dbReference>